<evidence type="ECO:0000256" key="4">
    <source>
        <dbReference type="ARBA" id="ARBA00022490"/>
    </source>
</evidence>
<dbReference type="GO" id="GO:0005634">
    <property type="term" value="C:nucleus"/>
    <property type="evidence" value="ECO:0007669"/>
    <property type="project" value="UniProtKB-SubCell"/>
</dbReference>
<proteinExistence type="inferred from homology"/>
<evidence type="ECO:0000313" key="10">
    <source>
        <dbReference type="Proteomes" id="UP000261660"/>
    </source>
</evidence>
<evidence type="ECO:0000256" key="3">
    <source>
        <dbReference type="ARBA" id="ARBA00008430"/>
    </source>
</evidence>
<dbReference type="PANTHER" id="PTHR10666">
    <property type="entry name" value="UBIQUITIN"/>
    <property type="match status" value="1"/>
</dbReference>
<keyword evidence="6" id="KW-0832">Ubl conjugation</keyword>
<sequence>MQIFVKTLTGKTITLEVEPSDTIENVKAKIQDKEGIPPDQQRLIFAGKQLEDGRTLSDYNIQKESTLHLVLRLRGGMQIFVKTLTGKTITLEVEPSDTIENVKAKIQDKEGIPPDQQRLIFAGKQLEDGRTLSDYNIQKESTLHLVLRLRGGMQIFVKTLTGKTITLEVEPSDTIENVKAKIQDKEGIPPDQQRLIFAGKQLEDGRTLSDYNIQKESTLHLVLRLRGGMQIFVKTLTGKTITLEVEPSDTIENVKAKIQDKEGIPPDQQRLIFAGKQLEDGRTLSDYNIQKESTLHLVLRLRGGMQIFVKTLTGKTITLEVEPSDTIENVKAKIQDKEGIPPDQQRLIFAGKQLEDGRTLSDYNIQKESTLHLVLRLRGGMQIFVKTLTGKTITLEVEPSDTIENVKAKIQDKEGIPPDQQRLIFAGKQLEDGRTLSDYNIQKESTLHLVLRLRGGMQIFVKTLTGKTITLEVEPSDTIENVKAKIQDKEGIPPDQQRLIFAGKQLEDGRTLSDYNIQKESTLHLVLRPNMQIFVKTLTGKTITLEVEPSDTIENVKAKIQDKEGIPPDQQRLIFAGKQLEDGRTLSDYNIQKESTLHLVLRLRGGMQIFVKTLTGKTITLEVEPSDTIENVKAKIQDKEGIPPDQQRLIFAGKQLEDGRTLSDYNIQKESTLHLVLRLRGGMQIFVKTLTGKTITLEVEPSDTIENVKAKIQDKEGIPPDQQRLIFAGKQLEDGRTLSDYNIQKESTLHLVLRLRGGQ</sequence>
<feature type="domain" description="Ubiquitin-like" evidence="8">
    <location>
        <begin position="531"/>
        <end position="606"/>
    </location>
</feature>
<evidence type="ECO:0000256" key="6">
    <source>
        <dbReference type="ARBA" id="ARBA00022843"/>
    </source>
</evidence>
<reference evidence="9" key="1">
    <citation type="submission" date="2025-08" db="UniProtKB">
        <authorList>
            <consortium name="Ensembl"/>
        </authorList>
    </citation>
    <scope>IDENTIFICATION</scope>
</reference>
<dbReference type="Ensembl" id="ENSLBET00000022371.1">
    <property type="protein sequence ID" value="ENSLBEP00000021236.1"/>
    <property type="gene ID" value="ENSLBEG00000016322.1"/>
</dbReference>
<dbReference type="InterPro" id="IPR019954">
    <property type="entry name" value="Ubiquitin_CS"/>
</dbReference>
<comment type="similarity">
    <text evidence="3">Belongs to the ubiquitin family.</text>
</comment>
<feature type="domain" description="Ubiquitin-like" evidence="8">
    <location>
        <begin position="381"/>
        <end position="456"/>
    </location>
</feature>
<evidence type="ECO:0000313" key="9">
    <source>
        <dbReference type="Ensembl" id="ENSLBEP00000021236.1"/>
    </source>
</evidence>
<dbReference type="InterPro" id="IPR019956">
    <property type="entry name" value="Ubiquitin_dom"/>
</dbReference>
<keyword evidence="4" id="KW-0963">Cytoplasm</keyword>
<dbReference type="FunFam" id="3.10.20.90:FF:000158">
    <property type="entry name" value="Polyubiquitin 5"/>
    <property type="match status" value="9"/>
</dbReference>
<dbReference type="SUPFAM" id="SSF54236">
    <property type="entry name" value="Ubiquitin-like"/>
    <property type="match status" value="10"/>
</dbReference>
<dbReference type="InterPro" id="IPR050158">
    <property type="entry name" value="Ubiquitin_ubiquitin-like"/>
</dbReference>
<dbReference type="PROSITE" id="PS50053">
    <property type="entry name" value="UBIQUITIN_2"/>
    <property type="match status" value="10"/>
</dbReference>
<feature type="domain" description="Ubiquitin-like" evidence="8">
    <location>
        <begin position="1"/>
        <end position="76"/>
    </location>
</feature>
<dbReference type="InterPro" id="IPR029071">
    <property type="entry name" value="Ubiquitin-like_domsf"/>
</dbReference>
<dbReference type="PRINTS" id="PR00348">
    <property type="entry name" value="UBIQUITIN"/>
</dbReference>
<feature type="domain" description="Ubiquitin-like" evidence="8">
    <location>
        <begin position="153"/>
        <end position="228"/>
    </location>
</feature>
<feature type="domain" description="Ubiquitin-like" evidence="8">
    <location>
        <begin position="683"/>
        <end position="758"/>
    </location>
</feature>
<evidence type="ECO:0000256" key="7">
    <source>
        <dbReference type="ARBA" id="ARBA00023242"/>
    </source>
</evidence>
<dbReference type="GeneTree" id="ENSGT00940000163900"/>
<reference evidence="9" key="2">
    <citation type="submission" date="2025-09" db="UniProtKB">
        <authorList>
            <consortium name="Ensembl"/>
        </authorList>
    </citation>
    <scope>IDENTIFICATION</scope>
</reference>
<name>A0A3Q3FL84_9LABR</name>
<feature type="domain" description="Ubiquitin-like" evidence="8">
    <location>
        <begin position="457"/>
        <end position="528"/>
    </location>
</feature>
<accession>A0A3Q3FL84</accession>
<dbReference type="STRING" id="56723.ENSLBEP00000021236"/>
<dbReference type="FunFam" id="3.10.20.90:FF:000342">
    <property type="entry name" value="Ubiquitin B"/>
    <property type="match status" value="1"/>
</dbReference>
<dbReference type="PROSITE" id="PS00299">
    <property type="entry name" value="UBIQUITIN_1"/>
    <property type="match status" value="10"/>
</dbReference>
<dbReference type="InParanoid" id="A0A3Q3FL84"/>
<evidence type="ECO:0000256" key="5">
    <source>
        <dbReference type="ARBA" id="ARBA00022499"/>
    </source>
</evidence>
<feature type="domain" description="Ubiquitin-like" evidence="8">
    <location>
        <begin position="77"/>
        <end position="152"/>
    </location>
</feature>
<protein>
    <submittedName>
        <fullName evidence="9">Ubiquitin B</fullName>
    </submittedName>
</protein>
<keyword evidence="7" id="KW-0539">Nucleus</keyword>
<dbReference type="GO" id="GO:0005737">
    <property type="term" value="C:cytoplasm"/>
    <property type="evidence" value="ECO:0007669"/>
    <property type="project" value="UniProtKB-SubCell"/>
</dbReference>
<dbReference type="FunCoup" id="A0A3Q3FL84">
    <property type="interactions" value="1506"/>
</dbReference>
<evidence type="ECO:0000256" key="2">
    <source>
        <dbReference type="ARBA" id="ARBA00004496"/>
    </source>
</evidence>
<comment type="subcellular location">
    <subcellularLocation>
        <location evidence="2">Cytoplasm</location>
    </subcellularLocation>
    <subcellularLocation>
        <location evidence="1">Nucleus</location>
    </subcellularLocation>
</comment>
<dbReference type="InterPro" id="IPR000626">
    <property type="entry name" value="Ubiquitin-like_dom"/>
</dbReference>
<keyword evidence="10" id="KW-1185">Reference proteome</keyword>
<dbReference type="Proteomes" id="UP000261660">
    <property type="component" value="Unplaced"/>
</dbReference>
<dbReference type="Pfam" id="PF00240">
    <property type="entry name" value="ubiquitin"/>
    <property type="match status" value="10"/>
</dbReference>
<dbReference type="CDD" id="cd01803">
    <property type="entry name" value="Ubl_ubiquitin"/>
    <property type="match status" value="10"/>
</dbReference>
<feature type="domain" description="Ubiquitin-like" evidence="8">
    <location>
        <begin position="607"/>
        <end position="682"/>
    </location>
</feature>
<dbReference type="AlphaFoldDB" id="A0A3Q3FL84"/>
<evidence type="ECO:0000256" key="1">
    <source>
        <dbReference type="ARBA" id="ARBA00004123"/>
    </source>
</evidence>
<feature type="domain" description="Ubiquitin-like" evidence="8">
    <location>
        <begin position="229"/>
        <end position="304"/>
    </location>
</feature>
<dbReference type="Gene3D" id="3.10.20.90">
    <property type="entry name" value="Phosphatidylinositol 3-kinase Catalytic Subunit, Chain A, domain 1"/>
    <property type="match status" value="10"/>
</dbReference>
<organism evidence="9 10">
    <name type="scientific">Labrus bergylta</name>
    <name type="common">ballan wrasse</name>
    <dbReference type="NCBI Taxonomy" id="56723"/>
    <lineage>
        <taxon>Eukaryota</taxon>
        <taxon>Metazoa</taxon>
        <taxon>Chordata</taxon>
        <taxon>Craniata</taxon>
        <taxon>Vertebrata</taxon>
        <taxon>Euteleostomi</taxon>
        <taxon>Actinopterygii</taxon>
        <taxon>Neopterygii</taxon>
        <taxon>Teleostei</taxon>
        <taxon>Neoteleostei</taxon>
        <taxon>Acanthomorphata</taxon>
        <taxon>Eupercaria</taxon>
        <taxon>Labriformes</taxon>
        <taxon>Labridae</taxon>
        <taxon>Labrus</taxon>
    </lineage>
</organism>
<keyword evidence="5" id="KW-1017">Isopeptide bond</keyword>
<evidence type="ECO:0000259" key="8">
    <source>
        <dbReference type="PROSITE" id="PS50053"/>
    </source>
</evidence>
<feature type="domain" description="Ubiquitin-like" evidence="8">
    <location>
        <begin position="305"/>
        <end position="380"/>
    </location>
</feature>
<dbReference type="SMART" id="SM00213">
    <property type="entry name" value="UBQ"/>
    <property type="match status" value="10"/>
</dbReference>